<protein>
    <submittedName>
        <fullName evidence="1">Uncharacterized protein</fullName>
    </submittedName>
</protein>
<dbReference type="EMBL" id="GU474913">
    <property type="protein sequence ID" value="ADI19201.1"/>
    <property type="molecule type" value="Genomic_DNA"/>
</dbReference>
<name>E0XXR0_9DELT</name>
<dbReference type="AlphaFoldDB" id="E0XXR0"/>
<evidence type="ECO:0000313" key="1">
    <source>
        <dbReference type="EMBL" id="ADI19201.1"/>
    </source>
</evidence>
<organism evidence="1">
    <name type="scientific">uncultured delta proteobacterium HF0130_20J24</name>
    <dbReference type="NCBI Taxonomy" id="710829"/>
    <lineage>
        <taxon>Bacteria</taxon>
        <taxon>Deltaproteobacteria</taxon>
        <taxon>environmental samples</taxon>
    </lineage>
</organism>
<accession>E0XXR0</accession>
<reference evidence="1" key="1">
    <citation type="journal article" date="2011" name="Environ. Microbiol.">
        <title>Time-series analyses of Monterey Bay coastal microbial picoplankton using a 'genome proxy' microarray.</title>
        <authorList>
            <person name="Rich V.I."/>
            <person name="Pham V.D."/>
            <person name="Eppley J."/>
            <person name="Shi Y."/>
            <person name="DeLong E.F."/>
        </authorList>
    </citation>
    <scope>NUCLEOTIDE SEQUENCE</scope>
</reference>
<sequence>MSVLLAEESHLFPSRTQKLSPLAPMVLPGYPVEESVGAGPQKCALVYKSASIMPR</sequence>
<proteinExistence type="predicted"/>